<evidence type="ECO:0000256" key="1">
    <source>
        <dbReference type="SAM" id="SignalP"/>
    </source>
</evidence>
<dbReference type="SUPFAM" id="SSF49464">
    <property type="entry name" value="Carboxypeptidase regulatory domain-like"/>
    <property type="match status" value="1"/>
</dbReference>
<dbReference type="Gene3D" id="2.60.40.1120">
    <property type="entry name" value="Carboxypeptidase-like, regulatory domain"/>
    <property type="match status" value="1"/>
</dbReference>
<evidence type="ECO:0000313" key="2">
    <source>
        <dbReference type="EMBL" id="MEL4457006.1"/>
    </source>
</evidence>
<gene>
    <name evidence="2" type="ORF">AABB81_13940</name>
</gene>
<evidence type="ECO:0000313" key="3">
    <source>
        <dbReference type="Proteomes" id="UP001474120"/>
    </source>
</evidence>
<protein>
    <submittedName>
        <fullName evidence="2">Carboxypeptidase-like regulatory domain-containing protein</fullName>
    </submittedName>
</protein>
<dbReference type="InterPro" id="IPR008969">
    <property type="entry name" value="CarboxyPept-like_regulatory"/>
</dbReference>
<dbReference type="RefSeq" id="WP_342161167.1">
    <property type="nucleotide sequence ID" value="NZ_JBCDNA010000003.1"/>
</dbReference>
<dbReference type="Proteomes" id="UP001474120">
    <property type="component" value="Unassembled WGS sequence"/>
</dbReference>
<dbReference type="EMBL" id="JBCDNA010000003">
    <property type="protein sequence ID" value="MEL4457006.1"/>
    <property type="molecule type" value="Genomic_DNA"/>
</dbReference>
<organism evidence="2 3">
    <name type="scientific">Lutimonas vermicola</name>
    <dbReference type="NCBI Taxonomy" id="414288"/>
    <lineage>
        <taxon>Bacteria</taxon>
        <taxon>Pseudomonadati</taxon>
        <taxon>Bacteroidota</taxon>
        <taxon>Flavobacteriia</taxon>
        <taxon>Flavobacteriales</taxon>
        <taxon>Flavobacteriaceae</taxon>
        <taxon>Lutimonas</taxon>
    </lineage>
</organism>
<reference evidence="2 3" key="1">
    <citation type="submission" date="2024-04" db="EMBL/GenBank/DDBJ databases">
        <title>whole genome sequencing of Lutimonas vermicola strain IMCC1616.</title>
        <authorList>
            <person name="Bae S.S."/>
        </authorList>
    </citation>
    <scope>NUCLEOTIDE SEQUENCE [LARGE SCALE GENOMIC DNA]</scope>
    <source>
        <strain evidence="2 3">IMCC1616</strain>
    </source>
</reference>
<name>A0ABU9L3I9_9FLAO</name>
<keyword evidence="3" id="KW-1185">Reference proteome</keyword>
<feature type="chain" id="PRO_5045845743" evidence="1">
    <location>
        <begin position="19"/>
        <end position="115"/>
    </location>
</feature>
<dbReference type="Pfam" id="PF13715">
    <property type="entry name" value="CarbopepD_reg_2"/>
    <property type="match status" value="1"/>
</dbReference>
<comment type="caution">
    <text evidence="2">The sequence shown here is derived from an EMBL/GenBank/DDBJ whole genome shotgun (WGS) entry which is preliminary data.</text>
</comment>
<feature type="signal peptide" evidence="1">
    <location>
        <begin position="1"/>
        <end position="18"/>
    </location>
</feature>
<proteinExistence type="predicted"/>
<keyword evidence="1" id="KW-0732">Signal</keyword>
<accession>A0ABU9L3I9</accession>
<sequence>MRKFILIIGLLISGVCFAQDIDVQGTVLDGAYGEEPLAFASVKVKGLNIDAETTMDGGFEFRLLEGNYTFIVDFIGYKPVEIENVLVTGTMITLNPVVLKALKPGYDLVLAANGE</sequence>